<evidence type="ECO:0000313" key="3">
    <source>
        <dbReference type="Proteomes" id="UP000533905"/>
    </source>
</evidence>
<evidence type="ECO:0000313" key="2">
    <source>
        <dbReference type="EMBL" id="NNG21654.1"/>
    </source>
</evidence>
<dbReference type="AlphaFoldDB" id="A0A7Y2NY59"/>
<dbReference type="RefSeq" id="WP_171080340.1">
    <property type="nucleotide sequence ID" value="NZ_JABAIV010000001.1"/>
</dbReference>
<comment type="caution">
    <text evidence="2">The sequence shown here is derived from an EMBL/GenBank/DDBJ whole genome shotgun (WGS) entry which is preliminary data.</text>
</comment>
<evidence type="ECO:0000256" key="1">
    <source>
        <dbReference type="SAM" id="SignalP"/>
    </source>
</evidence>
<feature type="signal peptide" evidence="1">
    <location>
        <begin position="1"/>
        <end position="21"/>
    </location>
</feature>
<protein>
    <recommendedName>
        <fullName evidence="4">Pesticin immunity protein</fullName>
    </recommendedName>
</protein>
<gene>
    <name evidence="2" type="ORF">HGB41_01360</name>
</gene>
<reference evidence="2 3" key="1">
    <citation type="submission" date="2020-04" db="EMBL/GenBank/DDBJ databases">
        <title>Massilia sp. nov., a cold adapted bacteria isolated from Arctic soil.</title>
        <authorList>
            <person name="Son J."/>
            <person name="Ka J.-O."/>
        </authorList>
    </citation>
    <scope>NUCLEOTIDE SEQUENCE [LARGE SCALE GENOMIC DNA]</scope>
    <source>
        <strain evidence="2 3">ML15P13</strain>
    </source>
</reference>
<keyword evidence="1" id="KW-0732">Signal</keyword>
<accession>A0A7Y2NY59</accession>
<dbReference type="EMBL" id="JABAIV010000001">
    <property type="protein sequence ID" value="NNG21654.1"/>
    <property type="molecule type" value="Genomic_DNA"/>
</dbReference>
<proteinExistence type="predicted"/>
<sequence length="152" mass="16645">MKIHFVSCTLAFLALTSTVEAAPLVSYFPNKDLGLFLANKFDLASIRSSFGPRRSPALRTFADFGMRPSKATADALVFESPGEWLYELKIVARRDVNGDGIEDLEVCFIDDALNGGTYSTSSGFLVTRYSADGYAIALNFSLNDGVCQEYSR</sequence>
<evidence type="ECO:0008006" key="4">
    <source>
        <dbReference type="Google" id="ProtNLM"/>
    </source>
</evidence>
<feature type="chain" id="PRO_5031469040" description="Pesticin immunity protein" evidence="1">
    <location>
        <begin position="22"/>
        <end position="152"/>
    </location>
</feature>
<dbReference type="Proteomes" id="UP000533905">
    <property type="component" value="Unassembled WGS sequence"/>
</dbReference>
<keyword evidence="3" id="KW-1185">Reference proteome</keyword>
<name>A0A7Y2NY59_9BURK</name>
<organism evidence="2 3">
    <name type="scientific">Telluria aromaticivorans</name>
    <dbReference type="NCBI Taxonomy" id="2725995"/>
    <lineage>
        <taxon>Bacteria</taxon>
        <taxon>Pseudomonadati</taxon>
        <taxon>Pseudomonadota</taxon>
        <taxon>Betaproteobacteria</taxon>
        <taxon>Burkholderiales</taxon>
        <taxon>Oxalobacteraceae</taxon>
        <taxon>Telluria group</taxon>
        <taxon>Telluria</taxon>
    </lineage>
</organism>